<keyword evidence="20" id="KW-1185">Reference proteome</keyword>
<accession>A0A1A0HF55</accession>
<dbReference type="STRING" id="869754.A0A1A0HF55"/>
<dbReference type="Pfam" id="PF02887">
    <property type="entry name" value="PK_C"/>
    <property type="match status" value="1"/>
</dbReference>
<evidence type="ECO:0000256" key="2">
    <source>
        <dbReference type="ARBA" id="ARBA00001958"/>
    </source>
</evidence>
<dbReference type="NCBIfam" id="TIGR01064">
    <property type="entry name" value="pyruv_kin"/>
    <property type="match status" value="1"/>
</dbReference>
<comment type="cofactor">
    <cofactor evidence="2">
        <name>K(+)</name>
        <dbReference type="ChEBI" id="CHEBI:29103"/>
    </cofactor>
</comment>
<dbReference type="FunFam" id="3.40.1380.20:FF:000001">
    <property type="entry name" value="Pyruvate kinase"/>
    <property type="match status" value="1"/>
</dbReference>
<evidence type="ECO:0000256" key="5">
    <source>
        <dbReference type="ARBA" id="ARBA00011881"/>
    </source>
</evidence>
<evidence type="ECO:0000256" key="9">
    <source>
        <dbReference type="ARBA" id="ARBA00022741"/>
    </source>
</evidence>
<dbReference type="GO" id="GO:0005524">
    <property type="term" value="F:ATP binding"/>
    <property type="evidence" value="ECO:0007669"/>
    <property type="project" value="UniProtKB-KW"/>
</dbReference>
<dbReference type="EMBL" id="LXTC01000002">
    <property type="protein sequence ID" value="OBA22527.1"/>
    <property type="molecule type" value="Genomic_DNA"/>
</dbReference>
<reference evidence="19 20" key="1">
    <citation type="submission" date="2016-05" db="EMBL/GenBank/DDBJ databases">
        <title>Comparative genomics of biotechnologically important yeasts.</title>
        <authorList>
            <consortium name="DOE Joint Genome Institute"/>
            <person name="Riley R."/>
            <person name="Haridas S."/>
            <person name="Wolfe K.H."/>
            <person name="Lopes M.R."/>
            <person name="Hittinger C.T."/>
            <person name="Goker M."/>
            <person name="Salamov A."/>
            <person name="Wisecaver J."/>
            <person name="Long T.M."/>
            <person name="Aerts A.L."/>
            <person name="Barry K."/>
            <person name="Choi C."/>
            <person name="Clum A."/>
            <person name="Coughlan A.Y."/>
            <person name="Deshpande S."/>
            <person name="Douglass A.P."/>
            <person name="Hanson S.J."/>
            <person name="Klenk H.-P."/>
            <person name="LaButti K."/>
            <person name="Lapidus A."/>
            <person name="Lindquist E."/>
            <person name="Lipzen A."/>
            <person name="Meier-kolthoff J.P."/>
            <person name="Ohm R.A."/>
            <person name="Otillar R.P."/>
            <person name="Pangilinan J."/>
            <person name="Peng Y."/>
            <person name="Rokas A."/>
            <person name="Rosa C.A."/>
            <person name="Scheuner C."/>
            <person name="Sibirny A.A."/>
            <person name="Slot J.C."/>
            <person name="Stielow J.B."/>
            <person name="Sun H."/>
            <person name="Kurtzman C.P."/>
            <person name="Blackwell M."/>
            <person name="Grigoriev I.V."/>
            <person name="Jeffries T.W."/>
        </authorList>
    </citation>
    <scope>NUCLEOTIDE SEQUENCE [LARGE SCALE GENOMIC DNA]</scope>
    <source>
        <strain evidence="19 20">NRRL YB-4993</strain>
    </source>
</reference>
<dbReference type="InterPro" id="IPR011037">
    <property type="entry name" value="Pyrv_Knase-like_insert_dom_sf"/>
</dbReference>
<dbReference type="GO" id="GO:0004743">
    <property type="term" value="F:pyruvate kinase activity"/>
    <property type="evidence" value="ECO:0007669"/>
    <property type="project" value="UniProtKB-EC"/>
</dbReference>
<comment type="catalytic activity">
    <reaction evidence="15 16">
        <text>pyruvate + ATP = phosphoenolpyruvate + ADP + H(+)</text>
        <dbReference type="Rhea" id="RHEA:18157"/>
        <dbReference type="ChEBI" id="CHEBI:15361"/>
        <dbReference type="ChEBI" id="CHEBI:15378"/>
        <dbReference type="ChEBI" id="CHEBI:30616"/>
        <dbReference type="ChEBI" id="CHEBI:58702"/>
        <dbReference type="ChEBI" id="CHEBI:456216"/>
        <dbReference type="EC" id="2.7.1.40"/>
    </reaction>
</comment>
<comment type="similarity">
    <text evidence="4 16">Belongs to the pyruvate kinase family.</text>
</comment>
<dbReference type="InterPro" id="IPR015795">
    <property type="entry name" value="Pyrv_Knase_C"/>
</dbReference>
<dbReference type="AlphaFoldDB" id="A0A1A0HF55"/>
<keyword evidence="9" id="KW-0547">Nucleotide-binding</keyword>
<keyword evidence="7 16" id="KW-0808">Transferase</keyword>
<dbReference type="SUPFAM" id="SSF52935">
    <property type="entry name" value="PK C-terminal domain-like"/>
    <property type="match status" value="1"/>
</dbReference>
<dbReference type="Gene3D" id="3.20.20.60">
    <property type="entry name" value="Phosphoenolpyruvate-binding domains"/>
    <property type="match status" value="1"/>
</dbReference>
<dbReference type="GO" id="GO:0006950">
    <property type="term" value="P:response to stress"/>
    <property type="evidence" value="ECO:0007669"/>
    <property type="project" value="UniProtKB-ARBA"/>
</dbReference>
<dbReference type="PRINTS" id="PR01050">
    <property type="entry name" value="PYRUVTKNASE"/>
</dbReference>
<dbReference type="PROSITE" id="PS00110">
    <property type="entry name" value="PYRUVATE_KINASE"/>
    <property type="match status" value="1"/>
</dbReference>
<dbReference type="Pfam" id="PF00224">
    <property type="entry name" value="PK"/>
    <property type="match status" value="1"/>
</dbReference>
<evidence type="ECO:0000256" key="11">
    <source>
        <dbReference type="ARBA" id="ARBA00022840"/>
    </source>
</evidence>
<dbReference type="GO" id="GO:0030955">
    <property type="term" value="F:potassium ion binding"/>
    <property type="evidence" value="ECO:0007669"/>
    <property type="project" value="InterPro"/>
</dbReference>
<dbReference type="SUPFAM" id="SSF50800">
    <property type="entry name" value="PK beta-barrel domain-like"/>
    <property type="match status" value="1"/>
</dbReference>
<proteinExistence type="inferred from homology"/>
<evidence type="ECO:0000256" key="3">
    <source>
        <dbReference type="ARBA" id="ARBA00004997"/>
    </source>
</evidence>
<dbReference type="InterPro" id="IPR036918">
    <property type="entry name" value="Pyrv_Knase_C_sf"/>
</dbReference>
<dbReference type="EC" id="2.7.1.40" evidence="6 16"/>
<evidence type="ECO:0000256" key="15">
    <source>
        <dbReference type="ARBA" id="ARBA00048152"/>
    </source>
</evidence>
<organism evidence="19 20">
    <name type="scientific">Metschnikowia bicuspidata var. bicuspidata NRRL YB-4993</name>
    <dbReference type="NCBI Taxonomy" id="869754"/>
    <lineage>
        <taxon>Eukaryota</taxon>
        <taxon>Fungi</taxon>
        <taxon>Dikarya</taxon>
        <taxon>Ascomycota</taxon>
        <taxon>Saccharomycotina</taxon>
        <taxon>Pichiomycetes</taxon>
        <taxon>Metschnikowiaceae</taxon>
        <taxon>Metschnikowia</taxon>
    </lineage>
</organism>
<dbReference type="PANTHER" id="PTHR11817">
    <property type="entry name" value="PYRUVATE KINASE"/>
    <property type="match status" value="1"/>
</dbReference>
<evidence type="ECO:0000256" key="8">
    <source>
        <dbReference type="ARBA" id="ARBA00022723"/>
    </source>
</evidence>
<dbReference type="GO" id="GO:0000287">
    <property type="term" value="F:magnesium ion binding"/>
    <property type="evidence" value="ECO:0007669"/>
    <property type="project" value="InterPro"/>
</dbReference>
<evidence type="ECO:0000256" key="1">
    <source>
        <dbReference type="ARBA" id="ARBA00001946"/>
    </source>
</evidence>
<dbReference type="NCBIfam" id="NF004978">
    <property type="entry name" value="PRK06354.1"/>
    <property type="match status" value="1"/>
</dbReference>
<protein>
    <recommendedName>
        <fullName evidence="6 16">Pyruvate kinase</fullName>
        <ecNumber evidence="6 16">2.7.1.40</ecNumber>
    </recommendedName>
</protein>
<dbReference type="InterPro" id="IPR015793">
    <property type="entry name" value="Pyrv_Knase_brl"/>
</dbReference>
<dbReference type="InterPro" id="IPR015806">
    <property type="entry name" value="Pyrv_Knase_insert_dom_sf"/>
</dbReference>
<dbReference type="Proteomes" id="UP000092555">
    <property type="component" value="Unassembled WGS sequence"/>
</dbReference>
<evidence type="ECO:0000256" key="12">
    <source>
        <dbReference type="ARBA" id="ARBA00022842"/>
    </source>
</evidence>
<evidence type="ECO:0000313" key="20">
    <source>
        <dbReference type="Proteomes" id="UP000092555"/>
    </source>
</evidence>
<feature type="domain" description="Pyruvate kinase barrel" evidence="17">
    <location>
        <begin position="23"/>
        <end position="349"/>
    </location>
</feature>
<keyword evidence="12 16" id="KW-0460">Magnesium</keyword>
<comment type="cofactor">
    <cofactor evidence="1">
        <name>Mg(2+)</name>
        <dbReference type="ChEBI" id="CHEBI:18420"/>
    </cofactor>
</comment>
<evidence type="ECO:0000256" key="6">
    <source>
        <dbReference type="ARBA" id="ARBA00012142"/>
    </source>
</evidence>
<dbReference type="Gene3D" id="2.40.33.10">
    <property type="entry name" value="PK beta-barrel domain-like"/>
    <property type="match status" value="1"/>
</dbReference>
<keyword evidence="13 16" id="KW-0324">Glycolysis</keyword>
<name>A0A1A0HF55_9ASCO</name>
<comment type="pathway">
    <text evidence="3 16">Carbohydrate degradation; glycolysis; pyruvate from D-glyceraldehyde 3-phosphate: step 5/5.</text>
</comment>
<dbReference type="OrthoDB" id="108365at2759"/>
<evidence type="ECO:0000256" key="14">
    <source>
        <dbReference type="ARBA" id="ARBA00023317"/>
    </source>
</evidence>
<dbReference type="InterPro" id="IPR001697">
    <property type="entry name" value="Pyr_Knase"/>
</dbReference>
<keyword evidence="10 16" id="KW-0418">Kinase</keyword>
<dbReference type="UniPathway" id="UPA00109">
    <property type="reaction ID" value="UER00188"/>
</dbReference>
<dbReference type="CDD" id="cd00288">
    <property type="entry name" value="Pyruvate_Kinase"/>
    <property type="match status" value="1"/>
</dbReference>
<evidence type="ECO:0000259" key="17">
    <source>
        <dbReference type="Pfam" id="PF00224"/>
    </source>
</evidence>
<dbReference type="RefSeq" id="XP_018713023.1">
    <property type="nucleotide sequence ID" value="XM_018857287.1"/>
</dbReference>
<keyword evidence="8" id="KW-0479">Metal-binding</keyword>
<gene>
    <name evidence="19" type="ORF">METBIDRAFT_40567</name>
</gene>
<sequence length="504" mass="55611">MSQSSLHWLTQLNTTETPDKSLRRSSIIGTIGPKTNNAEVLVKLRKAGLNIVRMNFSHGSYEYHQSVIDNARKSEELYKGRPLAIALDTKGPEIRTGTTVSGEDFPIPADHVMTFTTDDAYAKLCDDKVMFLDYKNITKVIDKGRIIYVDDGVLSFEVLEVVDDQTLKVKSVNAGKICSHKGVNLPGTDVDLPALSEKDKSDIRFGVQNGVHMIFASFIRTGDDIKEIRKVLGDDGKDIQIIAKIENQQGVNNFDDILKETDGVMVARGDLGIEIPAPQVFVVQKQLISKCNLAAKPVICATQMLESMTYNPRPTRAEVSDVGNAVLDGADCVMLSGETAKGNYPFEAVSMMHNTAIIAEKAISYTTLFNELRSLVKRPTDTTETCAIAAVSAAYEQNAKAIVVLSTSGKTCRLVSKYKPNVPIMMVTRNPRAARFSHLYRGVYPFVYEKDKVENWQEDVENRLRWAVAEASDLGILQKGDSIVTIQGWTRGSGHSNTIRIVQA</sequence>
<dbReference type="NCBIfam" id="NF004491">
    <property type="entry name" value="PRK05826.1"/>
    <property type="match status" value="1"/>
</dbReference>
<dbReference type="InterPro" id="IPR015813">
    <property type="entry name" value="Pyrv/PenolPyrv_kinase-like_dom"/>
</dbReference>
<dbReference type="GO" id="GO:0061621">
    <property type="term" value="P:canonical glycolysis"/>
    <property type="evidence" value="ECO:0007669"/>
    <property type="project" value="EnsemblFungi"/>
</dbReference>
<comment type="subunit">
    <text evidence="5">Homotetramer.</text>
</comment>
<dbReference type="FunFam" id="2.40.33.10:FF:000001">
    <property type="entry name" value="Pyruvate kinase"/>
    <property type="match status" value="1"/>
</dbReference>
<evidence type="ECO:0000256" key="7">
    <source>
        <dbReference type="ARBA" id="ARBA00022679"/>
    </source>
</evidence>
<evidence type="ECO:0000256" key="4">
    <source>
        <dbReference type="ARBA" id="ARBA00008663"/>
    </source>
</evidence>
<dbReference type="FunFam" id="3.20.20.60:FF:000001">
    <property type="entry name" value="Pyruvate kinase"/>
    <property type="match status" value="1"/>
</dbReference>
<dbReference type="InterPro" id="IPR018209">
    <property type="entry name" value="Pyrv_Knase_AS"/>
</dbReference>
<dbReference type="SUPFAM" id="SSF51621">
    <property type="entry name" value="Phosphoenolpyruvate/pyruvate domain"/>
    <property type="match status" value="1"/>
</dbReference>
<evidence type="ECO:0000256" key="13">
    <source>
        <dbReference type="ARBA" id="ARBA00023152"/>
    </source>
</evidence>
<dbReference type="GO" id="GO:0016301">
    <property type="term" value="F:kinase activity"/>
    <property type="evidence" value="ECO:0007669"/>
    <property type="project" value="UniProtKB-KW"/>
</dbReference>
<dbReference type="Gene3D" id="3.40.1380.20">
    <property type="entry name" value="Pyruvate kinase, C-terminal domain"/>
    <property type="match status" value="1"/>
</dbReference>
<dbReference type="InterPro" id="IPR040442">
    <property type="entry name" value="Pyrv_kinase-like_dom_sf"/>
</dbReference>
<keyword evidence="14 19" id="KW-0670">Pyruvate</keyword>
<evidence type="ECO:0000259" key="18">
    <source>
        <dbReference type="Pfam" id="PF02887"/>
    </source>
</evidence>
<dbReference type="GeneID" id="30030263"/>
<comment type="caution">
    <text evidence="19">The sequence shown here is derived from an EMBL/GenBank/DDBJ whole genome shotgun (WGS) entry which is preliminary data.</text>
</comment>
<evidence type="ECO:0000256" key="16">
    <source>
        <dbReference type="RuleBase" id="RU000504"/>
    </source>
</evidence>
<evidence type="ECO:0000313" key="19">
    <source>
        <dbReference type="EMBL" id="OBA22527.1"/>
    </source>
</evidence>
<evidence type="ECO:0000256" key="10">
    <source>
        <dbReference type="ARBA" id="ARBA00022777"/>
    </source>
</evidence>
<feature type="domain" description="Pyruvate kinase C-terminal" evidence="18">
    <location>
        <begin position="384"/>
        <end position="502"/>
    </location>
</feature>
<keyword evidence="11" id="KW-0067">ATP-binding</keyword>